<dbReference type="Proteomes" id="UP000008909">
    <property type="component" value="Unassembled WGS sequence"/>
</dbReference>
<sequence>MWSNIFSICVCVSLSFHAIVADNEQFSETQSHLQHSLPHAQMQHINSDIGKEQRHATGTEFQSGQPSIDQQRVQQPPQYHEPPLSSDVSRTNDPHRTAPIASQRIHVPPDSQPSQLSGSSSAHYVARPTDTRAAADMNADSPGLQHATVVRHEDQRLPYRQTEFHSESHASSPSYSQQVNVDNIHTGGNVDVRLDLDNQGQRSPAASQLHPSDRFHDQNAKFDSLRSHDTIPPQTFRQHEVHQPSGLHHPEVRTANQLRENRQSEQWERDGLPLLGNDFIHKRASDDHQLNSAPDPYNHFRHSHETDEHQAPRQGEVPQRRLNMPRELQLDDTYVFPSADEDRRGRSLSDDFVSMTLIVSPGIKECVFYVPISNFILDYQLRPYAICFDNRKASYADKHVSFSIDVDLNWDNPSNAERAVIEALRKSSFADAQTEAMDAQYMESWNALSDRMESLFGRLRRIEHLQQKTDNFASVDKALMEANGERVLHGSLVQIFILLTVAGIQTLLIRAFFDFNSRFYRVCQKMHSVKMDEDEEKRWRLASEAGQKFSSLYYRAFDKPSRPEIPGFFMDTVVLLWNGNRVEGNDAVVQFLNKLPKCSTMLHSLSAQPVHKSLSGDRLLVLVNVFGTIKFDQHNTRQFSETFFLTQKDDLWRIQSDTFRFID</sequence>
<dbReference type="InterPro" id="IPR032710">
    <property type="entry name" value="NTF2-like_dom_sf"/>
</dbReference>
<dbReference type="PANTHER" id="PTHR12612">
    <property type="entry name" value="NUCLEAR TRANSPORT FACTOR 2"/>
    <property type="match status" value="1"/>
</dbReference>
<organism evidence="4 5">
    <name type="scientific">Clonorchis sinensis</name>
    <name type="common">Chinese liver fluke</name>
    <dbReference type="NCBI Taxonomy" id="79923"/>
    <lineage>
        <taxon>Eukaryota</taxon>
        <taxon>Metazoa</taxon>
        <taxon>Spiralia</taxon>
        <taxon>Lophotrochozoa</taxon>
        <taxon>Platyhelminthes</taxon>
        <taxon>Trematoda</taxon>
        <taxon>Digenea</taxon>
        <taxon>Opisthorchiida</taxon>
        <taxon>Opisthorchiata</taxon>
        <taxon>Opisthorchiidae</taxon>
        <taxon>Clonorchis</taxon>
    </lineage>
</organism>
<dbReference type="Gene3D" id="3.10.450.50">
    <property type="match status" value="1"/>
</dbReference>
<dbReference type="SUPFAM" id="SSF54427">
    <property type="entry name" value="NTF2-like"/>
    <property type="match status" value="1"/>
</dbReference>
<dbReference type="InterPro" id="IPR009038">
    <property type="entry name" value="GOLD_dom"/>
</dbReference>
<keyword evidence="2" id="KW-0732">Signal</keyword>
<dbReference type="InterPro" id="IPR045875">
    <property type="entry name" value="NTF2"/>
</dbReference>
<feature type="region of interest" description="Disordered" evidence="1">
    <location>
        <begin position="162"/>
        <end position="182"/>
    </location>
</feature>
<evidence type="ECO:0000256" key="1">
    <source>
        <dbReference type="SAM" id="MobiDB-lite"/>
    </source>
</evidence>
<name>G7YW69_CLOSI</name>
<feature type="compositionally biased region" description="Low complexity" evidence="1">
    <location>
        <begin position="108"/>
        <end position="121"/>
    </location>
</feature>
<dbReference type="EMBL" id="DF144589">
    <property type="protein sequence ID" value="GAA57199.1"/>
    <property type="molecule type" value="Genomic_DNA"/>
</dbReference>
<feature type="region of interest" description="Disordered" evidence="1">
    <location>
        <begin position="50"/>
        <end position="123"/>
    </location>
</feature>
<dbReference type="AlphaFoldDB" id="G7YW69"/>
<reference key="2">
    <citation type="submission" date="2011-10" db="EMBL/GenBank/DDBJ databases">
        <title>The genome and transcriptome sequence of Clonorchis sinensis provide insights into the carcinogenic liver fluke.</title>
        <authorList>
            <person name="Wang X."/>
            <person name="Huang Y."/>
            <person name="Chen W."/>
            <person name="Liu H."/>
            <person name="Guo L."/>
            <person name="Chen Y."/>
            <person name="Luo F."/>
            <person name="Zhou W."/>
            <person name="Sun J."/>
            <person name="Mao Q."/>
            <person name="Liang P."/>
            <person name="Zhou C."/>
            <person name="Tian Y."/>
            <person name="Men J."/>
            <person name="Lv X."/>
            <person name="Huang L."/>
            <person name="Zhou J."/>
            <person name="Hu Y."/>
            <person name="Li R."/>
            <person name="Zhang F."/>
            <person name="Lei H."/>
            <person name="Li X."/>
            <person name="Hu X."/>
            <person name="Liang C."/>
            <person name="Xu J."/>
            <person name="Wu Z."/>
            <person name="Yu X."/>
        </authorList>
    </citation>
    <scope>NUCLEOTIDE SEQUENCE</scope>
    <source>
        <strain>Henan</strain>
    </source>
</reference>
<dbReference type="PROSITE" id="PS50177">
    <property type="entry name" value="NTF2_DOMAIN"/>
    <property type="match status" value="1"/>
</dbReference>
<feature type="chain" id="PRO_5003506581" evidence="2">
    <location>
        <begin position="22"/>
        <end position="663"/>
    </location>
</feature>
<evidence type="ECO:0000313" key="5">
    <source>
        <dbReference type="Proteomes" id="UP000008909"/>
    </source>
</evidence>
<feature type="compositionally biased region" description="Polar residues" evidence="1">
    <location>
        <begin position="59"/>
        <end position="77"/>
    </location>
</feature>
<evidence type="ECO:0000259" key="3">
    <source>
        <dbReference type="PROSITE" id="PS50177"/>
    </source>
</evidence>
<evidence type="ECO:0000256" key="2">
    <source>
        <dbReference type="SAM" id="SignalP"/>
    </source>
</evidence>
<feature type="domain" description="NTF2" evidence="3">
    <location>
        <begin position="545"/>
        <end position="661"/>
    </location>
</feature>
<proteinExistence type="predicted"/>
<feature type="region of interest" description="Disordered" evidence="1">
    <location>
        <begin position="287"/>
        <end position="324"/>
    </location>
</feature>
<dbReference type="InterPro" id="IPR018222">
    <property type="entry name" value="Nuclear_transport_factor_2_euk"/>
</dbReference>
<protein>
    <submittedName>
        <fullName evidence="4">NTF2-related export protein 2</fullName>
    </submittedName>
</protein>
<feature type="signal peptide" evidence="2">
    <location>
        <begin position="1"/>
        <end position="21"/>
    </location>
</feature>
<dbReference type="GO" id="GO:0006913">
    <property type="term" value="P:nucleocytoplasmic transport"/>
    <property type="evidence" value="ECO:0007669"/>
    <property type="project" value="InterPro"/>
</dbReference>
<gene>
    <name evidence="4" type="ORF">CLF_112320</name>
</gene>
<dbReference type="Pfam" id="PF02136">
    <property type="entry name" value="NTF2"/>
    <property type="match status" value="1"/>
</dbReference>
<dbReference type="InterPro" id="IPR002075">
    <property type="entry name" value="NTF2_dom"/>
</dbReference>
<accession>G7YW69</accession>
<dbReference type="Pfam" id="PF01105">
    <property type="entry name" value="EMP24_GP25L"/>
    <property type="match status" value="1"/>
</dbReference>
<evidence type="ECO:0000313" key="4">
    <source>
        <dbReference type="EMBL" id="GAA57199.1"/>
    </source>
</evidence>
<reference evidence="4" key="1">
    <citation type="journal article" date="2011" name="Genome Biol.">
        <title>The draft genome of the carcinogenic human liver fluke Clonorchis sinensis.</title>
        <authorList>
            <person name="Wang X."/>
            <person name="Chen W."/>
            <person name="Huang Y."/>
            <person name="Sun J."/>
            <person name="Men J."/>
            <person name="Liu H."/>
            <person name="Luo F."/>
            <person name="Guo L."/>
            <person name="Lv X."/>
            <person name="Deng C."/>
            <person name="Zhou C."/>
            <person name="Fan Y."/>
            <person name="Li X."/>
            <person name="Huang L."/>
            <person name="Hu Y."/>
            <person name="Liang C."/>
            <person name="Hu X."/>
            <person name="Xu J."/>
            <person name="Yu X."/>
        </authorList>
    </citation>
    <scope>NUCLEOTIDE SEQUENCE [LARGE SCALE GENOMIC DNA]</scope>
    <source>
        <strain evidence="4">Henan</strain>
    </source>
</reference>
<keyword evidence="5" id="KW-1185">Reference proteome</keyword>